<keyword evidence="8" id="KW-1185">Reference proteome</keyword>
<name>A0AAU9CP98_9GAMM</name>
<dbReference type="AlphaFoldDB" id="A0AAU9CP98"/>
<dbReference type="RefSeq" id="WP_286293170.1">
    <property type="nucleotide sequence ID" value="NZ_AP024718.1"/>
</dbReference>
<dbReference type="Gene3D" id="3.30.1330.60">
    <property type="entry name" value="OmpA-like domain"/>
    <property type="match status" value="1"/>
</dbReference>
<dbReference type="InterPro" id="IPR006665">
    <property type="entry name" value="OmpA-like"/>
</dbReference>
<keyword evidence="3" id="KW-0998">Cell outer membrane</keyword>
<dbReference type="PROSITE" id="PS51123">
    <property type="entry name" value="OMPA_2"/>
    <property type="match status" value="1"/>
</dbReference>
<dbReference type="PANTHER" id="PTHR30329">
    <property type="entry name" value="STATOR ELEMENT OF FLAGELLAR MOTOR COMPLEX"/>
    <property type="match status" value="1"/>
</dbReference>
<feature type="domain" description="OmpA-like" evidence="6">
    <location>
        <begin position="70"/>
        <end position="186"/>
    </location>
</feature>
<evidence type="ECO:0000313" key="7">
    <source>
        <dbReference type="EMBL" id="BCX88113.1"/>
    </source>
</evidence>
<dbReference type="GO" id="GO:0009279">
    <property type="term" value="C:cell outer membrane"/>
    <property type="evidence" value="ECO:0007669"/>
    <property type="project" value="UniProtKB-SubCell"/>
</dbReference>
<evidence type="ECO:0000256" key="3">
    <source>
        <dbReference type="ARBA" id="ARBA00023237"/>
    </source>
</evidence>
<dbReference type="InterPro" id="IPR006664">
    <property type="entry name" value="OMP_bac"/>
</dbReference>
<reference evidence="8" key="1">
    <citation type="journal article" date="2024" name="Int. J. Syst. Evol. Microbiol.">
        <title>Methylomarinovum tepidoasis sp. nov., a moderately thermophilic methanotroph of the family Methylothermaceae isolated from a deep-sea hydrothermal field.</title>
        <authorList>
            <person name="Hirayama H."/>
            <person name="Takaki Y."/>
            <person name="Abe M."/>
            <person name="Miyazaki M."/>
            <person name="Uematsu K."/>
            <person name="Matsui Y."/>
            <person name="Takai K."/>
        </authorList>
    </citation>
    <scope>NUCLEOTIDE SEQUENCE [LARGE SCALE GENOMIC DNA]</scope>
    <source>
        <strain evidence="8">IN45</strain>
    </source>
</reference>
<comment type="subcellular location">
    <subcellularLocation>
        <location evidence="1">Cell outer membrane</location>
    </subcellularLocation>
</comment>
<evidence type="ECO:0000256" key="4">
    <source>
        <dbReference type="PROSITE-ProRule" id="PRU00473"/>
    </source>
</evidence>
<protein>
    <submittedName>
        <fullName evidence="7">OmpA-OmpF porin, OOP family</fullName>
    </submittedName>
</protein>
<evidence type="ECO:0000313" key="8">
    <source>
        <dbReference type="Proteomes" id="UP001321450"/>
    </source>
</evidence>
<feature type="region of interest" description="Disordered" evidence="5">
    <location>
        <begin position="162"/>
        <end position="186"/>
    </location>
</feature>
<dbReference type="KEGG" id="meiy:MIN45_P0480"/>
<accession>A0AAU9CP98</accession>
<dbReference type="InterPro" id="IPR036737">
    <property type="entry name" value="OmpA-like_sf"/>
</dbReference>
<dbReference type="CDD" id="cd07185">
    <property type="entry name" value="OmpA_C-like"/>
    <property type="match status" value="1"/>
</dbReference>
<dbReference type="Pfam" id="PF00691">
    <property type="entry name" value="OmpA"/>
    <property type="match status" value="1"/>
</dbReference>
<proteinExistence type="predicted"/>
<dbReference type="PANTHER" id="PTHR30329:SF21">
    <property type="entry name" value="LIPOPROTEIN YIAD-RELATED"/>
    <property type="match status" value="1"/>
</dbReference>
<gene>
    <name evidence="7" type="ORF">MIN45_P0480</name>
</gene>
<organism evidence="7 8">
    <name type="scientific">Methylomarinovum tepidoasis</name>
    <dbReference type="NCBI Taxonomy" id="2840183"/>
    <lineage>
        <taxon>Bacteria</taxon>
        <taxon>Pseudomonadati</taxon>
        <taxon>Pseudomonadota</taxon>
        <taxon>Gammaproteobacteria</taxon>
        <taxon>Methylococcales</taxon>
        <taxon>Methylothermaceae</taxon>
        <taxon>Methylomarinovum</taxon>
    </lineage>
</organism>
<dbReference type="EMBL" id="AP024718">
    <property type="protein sequence ID" value="BCX88113.1"/>
    <property type="molecule type" value="Genomic_DNA"/>
</dbReference>
<sequence length="186" mass="21215">MTKKATHTQWLFRIFVLGLTILPPIVYGEEVKLFQNPPSAEEMGKLLFPEKAAKPKTRSLAFSPVEAQSAPKESIAIALPIQFDFNSATIRDDAKPFLDEIGRMLTMAQFRRERLLIEGHTDAIGSESYNDWLSRQRAKAVKQYLVSHFDIAPDRLRVVGRGEHRPLPGKDPNDPLNRRVELHRMN</sequence>
<dbReference type="Proteomes" id="UP001321450">
    <property type="component" value="Chromosome"/>
</dbReference>
<keyword evidence="2 4" id="KW-0472">Membrane</keyword>
<dbReference type="InterPro" id="IPR050330">
    <property type="entry name" value="Bact_OuterMem_StrucFunc"/>
</dbReference>
<dbReference type="PRINTS" id="PR01021">
    <property type="entry name" value="OMPADOMAIN"/>
</dbReference>
<evidence type="ECO:0000259" key="6">
    <source>
        <dbReference type="PROSITE" id="PS51123"/>
    </source>
</evidence>
<evidence type="ECO:0000256" key="1">
    <source>
        <dbReference type="ARBA" id="ARBA00004442"/>
    </source>
</evidence>
<evidence type="ECO:0000256" key="2">
    <source>
        <dbReference type="ARBA" id="ARBA00023136"/>
    </source>
</evidence>
<dbReference type="SUPFAM" id="SSF103088">
    <property type="entry name" value="OmpA-like"/>
    <property type="match status" value="1"/>
</dbReference>
<evidence type="ECO:0000256" key="5">
    <source>
        <dbReference type="SAM" id="MobiDB-lite"/>
    </source>
</evidence>